<reference evidence="5" key="1">
    <citation type="journal article" date="2021" name="PeerJ">
        <title>Extensive microbial diversity within the chicken gut microbiome revealed by metagenomics and culture.</title>
        <authorList>
            <person name="Gilroy R."/>
            <person name="Ravi A."/>
            <person name="Getino M."/>
            <person name="Pursley I."/>
            <person name="Horton D.L."/>
            <person name="Alikhan N.F."/>
            <person name="Baker D."/>
            <person name="Gharbi K."/>
            <person name="Hall N."/>
            <person name="Watson M."/>
            <person name="Adriaenssens E.M."/>
            <person name="Foster-Nyarko E."/>
            <person name="Jarju S."/>
            <person name="Secka A."/>
            <person name="Antonio M."/>
            <person name="Oren A."/>
            <person name="Chaudhuri R.R."/>
            <person name="La Ragione R."/>
            <person name="Hildebrand F."/>
            <person name="Pallen M.J."/>
        </authorList>
    </citation>
    <scope>NUCLEOTIDE SEQUENCE</scope>
    <source>
        <strain evidence="5">ChiGjej5B5-7349</strain>
    </source>
</reference>
<dbReference type="Proteomes" id="UP000784435">
    <property type="component" value="Unassembled WGS sequence"/>
</dbReference>
<accession>A0A921SP97</accession>
<dbReference type="Pfam" id="PF00135">
    <property type="entry name" value="COesterase"/>
    <property type="match status" value="1"/>
</dbReference>
<sequence>DAIFGDARIAGDEQLNLNVWTPDVAGSAPVLVWIHGGAFVRGSGSIPTYDGTSFARNGVVCVTINYRVGALGFLDVGDETANIGIRDQIAALAWVQENISAFGGDPSRVTVAGQSAGAMSIGALLGSPLATGLFEAAILESGAAHHALSRTTARAVSTTLADIVGVELDREAFSAVAVDDLLAAEEALDARLRSTSDPASVREVLLNGMPFSPSIDGSVLPQAPLDAIRQGSASSVRLLVGTTTEENRLFLAPGGAIDRIEDGVLDRVAQSYGLPADASVRDLYQDEQDPTPGATLSALQTDWMFRIPAIRLAEAQHEAGGPPTHMYEFAWKSRAIDGALGAAHFVDIPFFFNTLGTPGAERLTGPDAPQDLADTMHGAWVSFIHGEAPGWEAYTPDQRSVQRFDTATETVIDPRREARLAWDGTR</sequence>
<dbReference type="InterPro" id="IPR002018">
    <property type="entry name" value="CarbesteraseB"/>
</dbReference>
<evidence type="ECO:0000313" key="5">
    <source>
        <dbReference type="EMBL" id="HJG80682.1"/>
    </source>
</evidence>
<name>A0A921SP97_9MICO</name>
<dbReference type="InterPro" id="IPR019826">
    <property type="entry name" value="Carboxylesterase_B_AS"/>
</dbReference>
<dbReference type="Gene3D" id="3.40.50.1820">
    <property type="entry name" value="alpha/beta hydrolase"/>
    <property type="match status" value="1"/>
</dbReference>
<dbReference type="EC" id="3.1.1.-" evidence="3"/>
<feature type="domain" description="Carboxylesterase type B" evidence="4">
    <location>
        <begin position="15"/>
        <end position="409"/>
    </location>
</feature>
<evidence type="ECO:0000256" key="1">
    <source>
        <dbReference type="ARBA" id="ARBA00005964"/>
    </source>
</evidence>
<comment type="caution">
    <text evidence="5">The sequence shown here is derived from an EMBL/GenBank/DDBJ whole genome shotgun (WGS) entry which is preliminary data.</text>
</comment>
<dbReference type="GO" id="GO:0016787">
    <property type="term" value="F:hydrolase activity"/>
    <property type="evidence" value="ECO:0007669"/>
    <property type="project" value="UniProtKB-KW"/>
</dbReference>
<keyword evidence="2 3" id="KW-0378">Hydrolase</keyword>
<dbReference type="EMBL" id="DYUK01000211">
    <property type="protein sequence ID" value="HJG80682.1"/>
    <property type="molecule type" value="Genomic_DNA"/>
</dbReference>
<feature type="non-terminal residue" evidence="5">
    <location>
        <position position="1"/>
    </location>
</feature>
<proteinExistence type="inferred from homology"/>
<evidence type="ECO:0000256" key="3">
    <source>
        <dbReference type="RuleBase" id="RU361235"/>
    </source>
</evidence>
<dbReference type="PANTHER" id="PTHR11559">
    <property type="entry name" value="CARBOXYLESTERASE"/>
    <property type="match status" value="1"/>
</dbReference>
<comment type="similarity">
    <text evidence="1 3">Belongs to the type-B carboxylesterase/lipase family.</text>
</comment>
<evidence type="ECO:0000256" key="2">
    <source>
        <dbReference type="ARBA" id="ARBA00022801"/>
    </source>
</evidence>
<dbReference type="AlphaFoldDB" id="A0A921SP97"/>
<protein>
    <recommendedName>
        <fullName evidence="3">Carboxylic ester hydrolase</fullName>
        <ecNumber evidence="3">3.1.1.-</ecNumber>
    </recommendedName>
</protein>
<dbReference type="InterPro" id="IPR050309">
    <property type="entry name" value="Type-B_Carboxylest/Lipase"/>
</dbReference>
<gene>
    <name evidence="5" type="ORF">K8V08_09765</name>
</gene>
<reference evidence="5" key="2">
    <citation type="submission" date="2021-09" db="EMBL/GenBank/DDBJ databases">
        <authorList>
            <person name="Gilroy R."/>
        </authorList>
    </citation>
    <scope>NUCLEOTIDE SEQUENCE</scope>
    <source>
        <strain evidence="5">ChiGjej5B5-7349</strain>
    </source>
</reference>
<organism evidence="5 6">
    <name type="scientific">Brevibacterium senegalense</name>
    <dbReference type="NCBI Taxonomy" id="1033736"/>
    <lineage>
        <taxon>Bacteria</taxon>
        <taxon>Bacillati</taxon>
        <taxon>Actinomycetota</taxon>
        <taxon>Actinomycetes</taxon>
        <taxon>Micrococcales</taxon>
        <taxon>Brevibacteriaceae</taxon>
        <taxon>Brevibacterium</taxon>
    </lineage>
</organism>
<dbReference type="SUPFAM" id="SSF53474">
    <property type="entry name" value="alpha/beta-Hydrolases"/>
    <property type="match status" value="1"/>
</dbReference>
<evidence type="ECO:0000259" key="4">
    <source>
        <dbReference type="Pfam" id="PF00135"/>
    </source>
</evidence>
<dbReference type="InterPro" id="IPR029058">
    <property type="entry name" value="AB_hydrolase_fold"/>
</dbReference>
<dbReference type="PROSITE" id="PS00122">
    <property type="entry name" value="CARBOXYLESTERASE_B_1"/>
    <property type="match status" value="1"/>
</dbReference>
<evidence type="ECO:0000313" key="6">
    <source>
        <dbReference type="Proteomes" id="UP000784435"/>
    </source>
</evidence>